<sequence length="83" mass="9167">MRSLSGAQALEGACRFRSANEGGRQVFDHAHRMRVLGDAFPGIREVGAIGPVEDEGWDEVSPNLLVARSRGDCDDYCGDFWPW</sequence>
<reference evidence="1 2" key="1">
    <citation type="submission" date="2019-03" db="EMBL/GenBank/DDBJ databases">
        <authorList>
            <person name="Gonzalez-Pimentel J.L."/>
        </authorList>
    </citation>
    <scope>NUCLEOTIDE SEQUENCE [LARGE SCALE GENOMIC DNA]</scope>
    <source>
        <strain evidence="1 2">JCM 31289</strain>
    </source>
</reference>
<dbReference type="EMBL" id="SRID01000032">
    <property type="protein sequence ID" value="TGB15984.1"/>
    <property type="molecule type" value="Genomic_DNA"/>
</dbReference>
<accession>A0A4Z0HB64</accession>
<evidence type="ECO:0000313" key="2">
    <source>
        <dbReference type="Proteomes" id="UP000297948"/>
    </source>
</evidence>
<gene>
    <name evidence="1" type="ORF">E4099_05910</name>
</gene>
<dbReference type="Proteomes" id="UP000297948">
    <property type="component" value="Unassembled WGS sequence"/>
</dbReference>
<comment type="caution">
    <text evidence="1">The sequence shown here is derived from an EMBL/GenBank/DDBJ whole genome shotgun (WGS) entry which is preliminary data.</text>
</comment>
<dbReference type="AlphaFoldDB" id="A0A4Z0HB64"/>
<organism evidence="1 2">
    <name type="scientific">Streptomyces palmae</name>
    <dbReference type="NCBI Taxonomy" id="1701085"/>
    <lineage>
        <taxon>Bacteria</taxon>
        <taxon>Bacillati</taxon>
        <taxon>Actinomycetota</taxon>
        <taxon>Actinomycetes</taxon>
        <taxon>Kitasatosporales</taxon>
        <taxon>Streptomycetaceae</taxon>
        <taxon>Streptomyces</taxon>
    </lineage>
</organism>
<evidence type="ECO:0000313" key="1">
    <source>
        <dbReference type="EMBL" id="TGB15984.1"/>
    </source>
</evidence>
<proteinExistence type="predicted"/>
<protein>
    <submittedName>
        <fullName evidence="1">Uncharacterized protein</fullName>
    </submittedName>
</protein>
<dbReference type="RefSeq" id="WP_135337874.1">
    <property type="nucleotide sequence ID" value="NZ_JBHLTX010000060.1"/>
</dbReference>
<keyword evidence="2" id="KW-1185">Reference proteome</keyword>
<name>A0A4Z0HB64_9ACTN</name>